<name>A0A3D8L6E4_9BACT</name>
<gene>
    <name evidence="1" type="ORF">DXT99_22195</name>
</gene>
<accession>A0A3D8L6E4</accession>
<dbReference type="OrthoDB" id="852207at2"/>
<organism evidence="1 2">
    <name type="scientific">Pontibacter diazotrophicus</name>
    <dbReference type="NCBI Taxonomy" id="1400979"/>
    <lineage>
        <taxon>Bacteria</taxon>
        <taxon>Pseudomonadati</taxon>
        <taxon>Bacteroidota</taxon>
        <taxon>Cytophagia</taxon>
        <taxon>Cytophagales</taxon>
        <taxon>Hymenobacteraceae</taxon>
        <taxon>Pontibacter</taxon>
    </lineage>
</organism>
<dbReference type="AlphaFoldDB" id="A0A3D8L6E4"/>
<reference evidence="2" key="1">
    <citation type="submission" date="2018-08" db="EMBL/GenBank/DDBJ databases">
        <authorList>
            <person name="Liu Z.-W."/>
            <person name="Du Z.-J."/>
        </authorList>
    </citation>
    <scope>NUCLEOTIDE SEQUENCE [LARGE SCALE GENOMIC DNA]</scope>
    <source>
        <strain evidence="2">H4X</strain>
    </source>
</reference>
<proteinExistence type="predicted"/>
<dbReference type="EMBL" id="QRGR01000031">
    <property type="protein sequence ID" value="RDV12980.1"/>
    <property type="molecule type" value="Genomic_DNA"/>
</dbReference>
<keyword evidence="2" id="KW-1185">Reference proteome</keyword>
<sequence length="137" mass="15551">MILLNNTILRLDYDPSTDILAVDDPDLHYFLLTEIKHKIDTLVNTVINYDVKRVLLDSTKTVISVREADSRETALYLAAGLMKSRVRKVARVQSTCAAVETTAQLNFRHVKDTLLLSFQVQSFASRASARQWLVNDK</sequence>
<evidence type="ECO:0008006" key="3">
    <source>
        <dbReference type="Google" id="ProtNLM"/>
    </source>
</evidence>
<comment type="caution">
    <text evidence="1">The sequence shown here is derived from an EMBL/GenBank/DDBJ whole genome shotgun (WGS) entry which is preliminary data.</text>
</comment>
<dbReference type="RefSeq" id="WP_115567789.1">
    <property type="nucleotide sequence ID" value="NZ_QRGR01000031.1"/>
</dbReference>
<evidence type="ECO:0000313" key="1">
    <source>
        <dbReference type="EMBL" id="RDV12980.1"/>
    </source>
</evidence>
<protein>
    <recommendedName>
        <fullName evidence="3">STAS/SEC14 domain-containing protein</fullName>
    </recommendedName>
</protein>
<evidence type="ECO:0000313" key="2">
    <source>
        <dbReference type="Proteomes" id="UP000256708"/>
    </source>
</evidence>
<dbReference type="Proteomes" id="UP000256708">
    <property type="component" value="Unassembled WGS sequence"/>
</dbReference>